<dbReference type="Proteomes" id="UP000009309">
    <property type="component" value="Unassembled WGS sequence"/>
</dbReference>
<accession>I2GK12</accession>
<organism evidence="1 2">
    <name type="scientific">Fibrisoma limi BUZ 3</name>
    <dbReference type="NCBI Taxonomy" id="1185876"/>
    <lineage>
        <taxon>Bacteria</taxon>
        <taxon>Pseudomonadati</taxon>
        <taxon>Bacteroidota</taxon>
        <taxon>Cytophagia</taxon>
        <taxon>Cytophagales</taxon>
        <taxon>Spirosomataceae</taxon>
        <taxon>Fibrisoma</taxon>
    </lineage>
</organism>
<comment type="caution">
    <text evidence="1">The sequence shown here is derived from an EMBL/GenBank/DDBJ whole genome shotgun (WGS) entry which is preliminary data.</text>
</comment>
<evidence type="ECO:0000313" key="1">
    <source>
        <dbReference type="EMBL" id="CCH54237.1"/>
    </source>
</evidence>
<dbReference type="eggNOG" id="COG3177">
    <property type="taxonomic scope" value="Bacteria"/>
</dbReference>
<gene>
    <name evidence="1" type="ORF">BN8_03385</name>
</gene>
<proteinExistence type="predicted"/>
<dbReference type="EMBL" id="CAIT01000006">
    <property type="protein sequence ID" value="CCH54237.1"/>
    <property type="molecule type" value="Genomic_DNA"/>
</dbReference>
<evidence type="ECO:0000313" key="2">
    <source>
        <dbReference type="Proteomes" id="UP000009309"/>
    </source>
</evidence>
<keyword evidence="2" id="KW-1185">Reference proteome</keyword>
<sequence length="113" mass="13264">MYRPYSDQHSELTSEPTKEVLRYREALWTGFHFLQQHGRFSLDYFAQIFQEIKQTTEVIRPAFSQVYIRQGGSGPNAGKPIYTPLEERVFWRLNRPTCVPFSRMISGTQLISC</sequence>
<dbReference type="AlphaFoldDB" id="I2GK12"/>
<protein>
    <submittedName>
        <fullName evidence="1">Filamentation induced by cAMP protein Fic</fullName>
    </submittedName>
</protein>
<dbReference type="STRING" id="1185876.BN8_03385"/>
<name>I2GK12_9BACT</name>
<reference evidence="1 2" key="1">
    <citation type="journal article" date="2012" name="J. Bacteriol.">
        <title>Genome Sequence of the Filamentous Bacterium Fibrisoma limi BUZ 3T.</title>
        <authorList>
            <person name="Filippini M."/>
            <person name="Qi W."/>
            <person name="Jaenicke S."/>
            <person name="Goesmann A."/>
            <person name="Smits T.H."/>
            <person name="Bagheri H.C."/>
        </authorList>
    </citation>
    <scope>NUCLEOTIDE SEQUENCE [LARGE SCALE GENOMIC DNA]</scope>
    <source>
        <strain evidence="2">BUZ 3T</strain>
    </source>
</reference>